<comment type="caution">
    <text evidence="2">The sequence shown here is derived from an EMBL/GenBank/DDBJ whole genome shotgun (WGS) entry which is preliminary data.</text>
</comment>
<dbReference type="Proteomes" id="UP001219568">
    <property type="component" value="Unassembled WGS sequence"/>
</dbReference>
<feature type="domain" description="Beta-lactamase-related" evidence="1">
    <location>
        <begin position="8"/>
        <end position="262"/>
    </location>
</feature>
<dbReference type="InterPro" id="IPR012338">
    <property type="entry name" value="Beta-lactam/transpept-like"/>
</dbReference>
<accession>A0AAD6IGN5</accession>
<dbReference type="InterPro" id="IPR001466">
    <property type="entry name" value="Beta-lactam-related"/>
</dbReference>
<proteinExistence type="predicted"/>
<dbReference type="Gene3D" id="3.40.710.10">
    <property type="entry name" value="DD-peptidase/beta-lactamase superfamily"/>
    <property type="match status" value="1"/>
</dbReference>
<organism evidence="2 3">
    <name type="scientific">Penicillium canescens</name>
    <dbReference type="NCBI Taxonomy" id="5083"/>
    <lineage>
        <taxon>Eukaryota</taxon>
        <taxon>Fungi</taxon>
        <taxon>Dikarya</taxon>
        <taxon>Ascomycota</taxon>
        <taxon>Pezizomycotina</taxon>
        <taxon>Eurotiomycetes</taxon>
        <taxon>Eurotiomycetidae</taxon>
        <taxon>Eurotiales</taxon>
        <taxon>Aspergillaceae</taxon>
        <taxon>Penicillium</taxon>
    </lineage>
</organism>
<dbReference type="SUPFAM" id="SSF56601">
    <property type="entry name" value="beta-lactamase/transpeptidase-like"/>
    <property type="match status" value="1"/>
</dbReference>
<keyword evidence="3" id="KW-1185">Reference proteome</keyword>
<dbReference type="AlphaFoldDB" id="A0AAD6IGN5"/>
<dbReference type="InterPro" id="IPR050789">
    <property type="entry name" value="Diverse_Enzym_Activities"/>
</dbReference>
<reference evidence="2" key="1">
    <citation type="journal article" date="2023" name="IMA Fungus">
        <title>Comparative genomic study of the Penicillium genus elucidates a diverse pangenome and 15 lateral gene transfer events.</title>
        <authorList>
            <person name="Petersen C."/>
            <person name="Sorensen T."/>
            <person name="Nielsen M.R."/>
            <person name="Sondergaard T.E."/>
            <person name="Sorensen J.L."/>
            <person name="Fitzpatrick D.A."/>
            <person name="Frisvad J.C."/>
            <person name="Nielsen K.L."/>
        </authorList>
    </citation>
    <scope>NUCLEOTIDE SEQUENCE</scope>
    <source>
        <strain evidence="2">IBT 15450</strain>
    </source>
</reference>
<dbReference type="Pfam" id="PF00144">
    <property type="entry name" value="Beta-lactamase"/>
    <property type="match status" value="1"/>
</dbReference>
<dbReference type="PANTHER" id="PTHR43283:SF14">
    <property type="entry name" value="BLL8153 PROTEIN"/>
    <property type="match status" value="1"/>
</dbReference>
<name>A0AAD6IGN5_PENCN</name>
<protein>
    <submittedName>
        <fullName evidence="2">Beta-lactamase/transpeptidase-like protein</fullName>
    </submittedName>
</protein>
<gene>
    <name evidence="2" type="ORF">N7460_003501</name>
</gene>
<evidence type="ECO:0000259" key="1">
    <source>
        <dbReference type="Pfam" id="PF00144"/>
    </source>
</evidence>
<dbReference type="EMBL" id="JAQJZL010000003">
    <property type="protein sequence ID" value="KAJ6047354.1"/>
    <property type="molecule type" value="Genomic_DNA"/>
</dbReference>
<evidence type="ECO:0000313" key="2">
    <source>
        <dbReference type="EMBL" id="KAJ6047354.1"/>
    </source>
</evidence>
<evidence type="ECO:0000313" key="3">
    <source>
        <dbReference type="Proteomes" id="UP001219568"/>
    </source>
</evidence>
<sequence length="288" mass="31966">MPSSRNVVQSVTKSLLSTAIGIAIEKEFFTLNVSVSTYVPELTDTPYGQILLQNLADMTAGVEPPNGTDVPNLFTDIYPITDPEAVLDFFKTYQKVAEPGEVFSYHDENYYVLALSLTRAVEVPLGNWITKHIWEPSGMGYDGFMRTTGAHQVDGYGGLAIALKDMARFGLFVLDYFHDIAGPDVPKRWFDNIADATTSTGIRAPGNIKEVPNSGYQTGWWTMPRDEDTYQLWDDRGFAALGTYGQAIYIIPDIDGVIAMQSSYQIHYADLFWYGPEFVTAAAVAVKH</sequence>
<dbReference type="PANTHER" id="PTHR43283">
    <property type="entry name" value="BETA-LACTAMASE-RELATED"/>
    <property type="match status" value="1"/>
</dbReference>
<reference evidence="2" key="2">
    <citation type="submission" date="2023-01" db="EMBL/GenBank/DDBJ databases">
        <authorList>
            <person name="Petersen C."/>
        </authorList>
    </citation>
    <scope>NUCLEOTIDE SEQUENCE</scope>
    <source>
        <strain evidence="2">IBT 15450</strain>
    </source>
</reference>